<feature type="compositionally biased region" description="Acidic residues" evidence="1">
    <location>
        <begin position="11"/>
        <end position="27"/>
    </location>
</feature>
<gene>
    <name evidence="3" type="primary">LOC110748210</name>
    <name evidence="4" type="synonym">LOC110769197</name>
</gene>
<feature type="compositionally biased region" description="Gly residues" evidence="1">
    <location>
        <begin position="28"/>
        <end position="46"/>
    </location>
</feature>
<evidence type="ECO:0000313" key="3">
    <source>
        <dbReference type="RefSeq" id="XP_021803918.1"/>
    </source>
</evidence>
<evidence type="ECO:0000313" key="2">
    <source>
        <dbReference type="Proteomes" id="UP000515124"/>
    </source>
</evidence>
<proteinExistence type="predicted"/>
<feature type="region of interest" description="Disordered" evidence="1">
    <location>
        <begin position="1"/>
        <end position="89"/>
    </location>
</feature>
<feature type="compositionally biased region" description="Gly residues" evidence="1">
    <location>
        <begin position="1"/>
        <end position="10"/>
    </location>
</feature>
<sequence length="135" mass="13009">MRPIGGGGTGGEEEMGWSEDSGEDDGEGWGARGPGGANSGEAGGSESGLCDKGGKVVLGGAGGDEGDKTGLDDVGGVAGEETRLGNAGGVVAADWMEVEDDASVSARGKDIGGKSGPAERCVGPTGRVLDEGPSE</sequence>
<keyword evidence="2" id="KW-1185">Reference proteome</keyword>
<dbReference type="GeneID" id="110748210"/>
<feature type="region of interest" description="Disordered" evidence="1">
    <location>
        <begin position="102"/>
        <end position="135"/>
    </location>
</feature>
<dbReference type="RefSeq" id="XP_021828819.1">
    <property type="nucleotide sequence ID" value="XM_021973127.1"/>
</dbReference>
<protein>
    <submittedName>
        <fullName evidence="3 4">Glycine-rich cell wall structural protein 1-like</fullName>
    </submittedName>
</protein>
<evidence type="ECO:0000256" key="1">
    <source>
        <dbReference type="SAM" id="MobiDB-lite"/>
    </source>
</evidence>
<evidence type="ECO:0000313" key="4">
    <source>
        <dbReference type="RefSeq" id="XP_021828819.1"/>
    </source>
</evidence>
<name>A0A6P5RQ09_PRUAV</name>
<dbReference type="RefSeq" id="XP_021803918.1">
    <property type="nucleotide sequence ID" value="XM_021948226.1"/>
</dbReference>
<organism evidence="2 3">
    <name type="scientific">Prunus avium</name>
    <name type="common">Cherry</name>
    <name type="synonym">Cerasus avium</name>
    <dbReference type="NCBI Taxonomy" id="42229"/>
    <lineage>
        <taxon>Eukaryota</taxon>
        <taxon>Viridiplantae</taxon>
        <taxon>Streptophyta</taxon>
        <taxon>Embryophyta</taxon>
        <taxon>Tracheophyta</taxon>
        <taxon>Spermatophyta</taxon>
        <taxon>Magnoliopsida</taxon>
        <taxon>eudicotyledons</taxon>
        <taxon>Gunneridae</taxon>
        <taxon>Pentapetalae</taxon>
        <taxon>rosids</taxon>
        <taxon>fabids</taxon>
        <taxon>Rosales</taxon>
        <taxon>Rosaceae</taxon>
        <taxon>Amygdaloideae</taxon>
        <taxon>Amygdaleae</taxon>
        <taxon>Prunus</taxon>
    </lineage>
</organism>
<dbReference type="KEGG" id="pavi:110769197"/>
<dbReference type="Proteomes" id="UP000515124">
    <property type="component" value="Unplaced"/>
</dbReference>
<dbReference type="AlphaFoldDB" id="A0A6P5RQ09"/>
<accession>A0A6P5RQ09</accession>
<dbReference type="KEGG" id="pavi:110748210"/>
<reference evidence="3 4" key="1">
    <citation type="submission" date="2025-04" db="UniProtKB">
        <authorList>
            <consortium name="RefSeq"/>
        </authorList>
    </citation>
    <scope>IDENTIFICATION</scope>
</reference>